<evidence type="ECO:0000256" key="3">
    <source>
        <dbReference type="ARBA" id="ARBA00022737"/>
    </source>
</evidence>
<feature type="coiled-coil region" evidence="6">
    <location>
        <begin position="1105"/>
        <end position="1154"/>
    </location>
</feature>
<dbReference type="Pfam" id="PF12777">
    <property type="entry name" value="MT"/>
    <property type="match status" value="1"/>
</dbReference>
<keyword evidence="2" id="KW-0963">Cytoplasm</keyword>
<evidence type="ECO:0000256" key="1">
    <source>
        <dbReference type="ARBA" id="ARBA00004496"/>
    </source>
</evidence>
<evidence type="ECO:0000256" key="5">
    <source>
        <dbReference type="PROSITE-ProRule" id="PRU00023"/>
    </source>
</evidence>
<reference evidence="8 9" key="1">
    <citation type="journal article" date="2014" name="Genome Biol. Evol.">
        <title>The secreted proteins of Achlya hypogyna and Thraustotheca clavata identify the ancestral oomycete secretome and reveal gene acquisitions by horizontal gene transfer.</title>
        <authorList>
            <person name="Misner I."/>
            <person name="Blouin N."/>
            <person name="Leonard G."/>
            <person name="Richards T.A."/>
            <person name="Lane C.E."/>
        </authorList>
    </citation>
    <scope>NUCLEOTIDE SEQUENCE [LARGE SCALE GENOMIC DNA]</scope>
    <source>
        <strain evidence="8 9">ATCC 48635</strain>
    </source>
</reference>
<dbReference type="GO" id="GO:0048678">
    <property type="term" value="P:response to axon injury"/>
    <property type="evidence" value="ECO:0007669"/>
    <property type="project" value="InterPro"/>
</dbReference>
<sequence length="2028" mass="223688">MDRPLHHITRDEVPAVDLDEARTSRSWEWILLAAAKEPSLPLPLLDTAFVRHGEVTAWYFAGKDGFLLRKSSKHLTIASLAQALIKIALAYERNADSNAAVLWRDGGPDFQVVTAPDLLTTLELAAKTSLSVHAYVHPKGPLHPDRYETYEYEHTIKKSGKSQAKCTRFALGTQRIACMDTQINKAMGQVVANLLAAVEKHRKCRVVLCTLYFIVDDGGYLYLVRMGDCFTTPLPAPKPKKSVAPAAAATAGPSATTQRMLARAKLEELNAPDDAVVQAILHPRKQGRLAALPRSVVSPPNNNHISTGKLVSRLERRQVSAVNLGSSQKTGCAGDFCHVVIDPAAGAPRGSTPSLLGFPRGNKGLAARADKYERKAQTFLESLAGDGAAPVDDSTDVWAALAAPRPADTPHRVPFKLIAQTRAEKTHVEHYVRRYISGEPVEYIGQLYDDGGDGEPLGEAFPGYYYQEVDVCAHCYALYTLIEEARVRAKARVAAKSRRKRGRPPESPVLVQDCDAPWEAAWREAVAVADTIALVDIAELRSFVHPPPAVAMVASVLLLLLLPKPYLPDADADVQRHWALVKRELAHSDKLFAKLRSCRVSELSPAQVVQARAWTANPLYRAEVIEPIWKGAAKLCTWTLAVLRAHALWQPPAPQPAPEPEVPPPKASTLKAVVQHRQMARLAGQRVEPDVDPNVQHEFVCRDGETTLVYQVLGLGAVGTTVANLVVWPDFFDTLEATRVSLRSVLAAQPACQVLVFNLPGQAHTRFAPDGGALNNVFLTQCVHELLEALDRTAVFPTSVPFHLVGFGHGGHLAACYAIQYAKMHAPALQSLVVVNGFASVDAQLAGVLHGAVNLFACLPHTRPDLPVSYFAKFLFSEAYLSRVDPNLALSIYTAVTNAITLEGRLRICKGALHNVDLTPQLKEIAVPVVVVQSVENTLVAPTNVDPFLQGRSCAHVWSHQQGKKGDMNARAKALLTQTLALPEKAAFVTWLRAGHEVRQENKAYICDLLELLVAMPAAAPPPPVTTSTPVHEPPSLPSTSSFDAILEEHRAAMAQEKAKRKGGVVTVLTQGAPVPLVPSAPTMPSMPSKPSAPPAESPTALFYEQEAEAARQRLEAQILAAEAGAQRKKELDRAETEARLAALRQEQDRRRKQWEDDDNARLAALDAELQERAGYRADATSTLATTHWAADVAVAAELEATAVSVPSTSMPEDLLAWVETPTPTPIVALHDELARATEVPVITSLFDELEAEEEKRRKLGVLKVEEYAHVQQQMALAEAERQKQRERDRLEALLRLHGDKALLIQTYVRRFLAQCQLARLRDEHEEALERAVAGGHIVRVARGALSRRRTKAFKARKIEYEACFAATSLLQRWYRGARTRKLYAAKRRLKYAGVLQRVYRGHRGRTKARAVRDAQAHVRHMHAMATKLQATYKMHREQTKFFRARVRLLAATELQRVFRGHLARKRVARMHEWDRAEPGPEKLSLGLQRIEASKAEFERQQKEIDALHRAQESAERKVSEIHASLSDAQKELAVLERELQEIDQIETDLHELTHEAEMLKARGGVEHATRAGLGNGMVLNDPSSTGGFETKEEARARMAEAYALEMAIHIKRNEREKKKKELEAEFTSVFHDVQLKKQALSDMEAKLSDMEATRLRKDREFARMQRNLMELLEEQKYELDMIREKGIELETATATSAAAAAATAMKAKEHEKKSQAIFESTEELMKFQFMSMSLSYFSSLNMLKSLRDINADTTAAAISSTAETAATAAAAAAAANIPTMQRLQLGSSELMDAASKKKKAELAERQKREDEAKAALLQPFPNAMRDWTIDDVQRWLEVLSLTQYKAAFREGAVDGALLLELRPEDLSDILGVSHKAHLLKILVSRKKYLPLSQHEKGQLAAALQEDKAAATRKGVPDLDTVFSQARNGRLKRLVESVDAGFDVNVEDDKGNTLLSIASQNVNQKMVEFLVLRGANVNHKNAQGNTALHFAMAYDKDGVLGEYLIGHGADDTIENVFGLSPYDGLSAD</sequence>
<dbReference type="SMART" id="SM00015">
    <property type="entry name" value="IQ"/>
    <property type="match status" value="5"/>
</dbReference>
<dbReference type="InterPro" id="IPR002110">
    <property type="entry name" value="Ankyrin_rpt"/>
</dbReference>
<dbReference type="InterPro" id="IPR001660">
    <property type="entry name" value="SAM"/>
</dbReference>
<dbReference type="GO" id="GO:0035591">
    <property type="term" value="F:signaling adaptor activity"/>
    <property type="evidence" value="ECO:0007669"/>
    <property type="project" value="InterPro"/>
</dbReference>
<keyword evidence="3" id="KW-0677">Repeat</keyword>
<dbReference type="Proteomes" id="UP000243579">
    <property type="component" value="Unassembled WGS sequence"/>
</dbReference>
<dbReference type="SUPFAM" id="SSF47769">
    <property type="entry name" value="SAM/Pointed domain"/>
    <property type="match status" value="1"/>
</dbReference>
<feature type="coiled-coil region" evidence="6">
    <location>
        <begin position="1268"/>
        <end position="1297"/>
    </location>
</feature>
<dbReference type="Gene3D" id="1.20.920.20">
    <property type="match status" value="1"/>
</dbReference>
<evidence type="ECO:0000256" key="2">
    <source>
        <dbReference type="ARBA" id="ARBA00022490"/>
    </source>
</evidence>
<feature type="repeat" description="ANK" evidence="5">
    <location>
        <begin position="1983"/>
        <end position="2016"/>
    </location>
</feature>
<dbReference type="GO" id="GO:0005737">
    <property type="term" value="C:cytoplasm"/>
    <property type="evidence" value="ECO:0007669"/>
    <property type="project" value="UniProtKB-SubCell"/>
</dbReference>
<keyword evidence="5" id="KW-0040">ANK repeat</keyword>
<dbReference type="GO" id="GO:0003953">
    <property type="term" value="F:NAD+ nucleosidase activity"/>
    <property type="evidence" value="ECO:0007669"/>
    <property type="project" value="InterPro"/>
</dbReference>
<dbReference type="GO" id="GO:0034128">
    <property type="term" value="P:negative regulation of MyD88-independent toll-like receptor signaling pathway"/>
    <property type="evidence" value="ECO:0007669"/>
    <property type="project" value="InterPro"/>
</dbReference>
<feature type="repeat" description="ANK" evidence="5">
    <location>
        <begin position="1950"/>
        <end position="1982"/>
    </location>
</feature>
<dbReference type="InterPro" id="IPR036770">
    <property type="entry name" value="Ankyrin_rpt-contain_sf"/>
</dbReference>
<accession>A0A1V9Z4F1</accession>
<name>A0A1V9Z4F1_ACHHY</name>
<dbReference type="EMBL" id="JNBR01000437">
    <property type="protein sequence ID" value="OQR92874.1"/>
    <property type="molecule type" value="Genomic_DNA"/>
</dbReference>
<dbReference type="Pfam" id="PF00612">
    <property type="entry name" value="IQ"/>
    <property type="match status" value="1"/>
</dbReference>
<dbReference type="Gene3D" id="1.20.5.190">
    <property type="match status" value="1"/>
</dbReference>
<keyword evidence="4" id="KW-0378">Hydrolase</keyword>
<dbReference type="PANTHER" id="PTHR22998">
    <property type="entry name" value="SARM1"/>
    <property type="match status" value="1"/>
</dbReference>
<evidence type="ECO:0000256" key="6">
    <source>
        <dbReference type="SAM" id="Coils"/>
    </source>
</evidence>
<evidence type="ECO:0000313" key="8">
    <source>
        <dbReference type="EMBL" id="OQR92874.1"/>
    </source>
</evidence>
<proteinExistence type="predicted"/>
<keyword evidence="6" id="KW-0175">Coiled coil</keyword>
<dbReference type="OrthoDB" id="341259at2759"/>
<dbReference type="Gene3D" id="1.25.40.20">
    <property type="entry name" value="Ankyrin repeat-containing domain"/>
    <property type="match status" value="1"/>
</dbReference>
<dbReference type="PROSITE" id="PS50105">
    <property type="entry name" value="SAM_DOMAIN"/>
    <property type="match status" value="1"/>
</dbReference>
<comment type="caution">
    <text evidence="8">The sequence shown here is derived from an EMBL/GenBank/DDBJ whole genome shotgun (WGS) entry which is preliminary data.</text>
</comment>
<comment type="subcellular location">
    <subcellularLocation>
        <location evidence="1">Cytoplasm</location>
    </subcellularLocation>
</comment>
<dbReference type="Pfam" id="PF00536">
    <property type="entry name" value="SAM_1"/>
    <property type="match status" value="1"/>
</dbReference>
<dbReference type="STRING" id="1202772.A0A1V9Z4F1"/>
<dbReference type="Pfam" id="PF12796">
    <property type="entry name" value="Ank_2"/>
    <property type="match status" value="1"/>
</dbReference>
<keyword evidence="9" id="KW-1185">Reference proteome</keyword>
<gene>
    <name evidence="8" type="ORF">ACHHYP_03147</name>
</gene>
<organism evidence="8 9">
    <name type="scientific">Achlya hypogyna</name>
    <name type="common">Oomycete</name>
    <name type="synonym">Protoachlya hypogyna</name>
    <dbReference type="NCBI Taxonomy" id="1202772"/>
    <lineage>
        <taxon>Eukaryota</taxon>
        <taxon>Sar</taxon>
        <taxon>Stramenopiles</taxon>
        <taxon>Oomycota</taxon>
        <taxon>Saprolegniomycetes</taxon>
        <taxon>Saprolegniales</taxon>
        <taxon>Achlyaceae</taxon>
        <taxon>Achlya</taxon>
    </lineage>
</organism>
<evidence type="ECO:0000256" key="4">
    <source>
        <dbReference type="ARBA" id="ARBA00022801"/>
    </source>
</evidence>
<evidence type="ECO:0000259" key="7">
    <source>
        <dbReference type="PROSITE" id="PS50105"/>
    </source>
</evidence>
<dbReference type="Gene3D" id="3.40.50.1820">
    <property type="entry name" value="alpha/beta hydrolase"/>
    <property type="match status" value="1"/>
</dbReference>
<feature type="domain" description="SAM" evidence="7">
    <location>
        <begin position="1828"/>
        <end position="1883"/>
    </location>
</feature>
<dbReference type="SUPFAM" id="SSF48403">
    <property type="entry name" value="Ankyrin repeat"/>
    <property type="match status" value="1"/>
</dbReference>
<dbReference type="PROSITE" id="PS50088">
    <property type="entry name" value="ANK_REPEAT"/>
    <property type="match status" value="2"/>
</dbReference>
<evidence type="ECO:0000313" key="9">
    <source>
        <dbReference type="Proteomes" id="UP000243579"/>
    </source>
</evidence>
<dbReference type="PROSITE" id="PS50297">
    <property type="entry name" value="ANK_REP_REGION"/>
    <property type="match status" value="2"/>
</dbReference>
<feature type="coiled-coil region" evidence="6">
    <location>
        <begin position="1491"/>
        <end position="1563"/>
    </location>
</feature>
<dbReference type="InterPro" id="IPR029058">
    <property type="entry name" value="AB_hydrolase_fold"/>
</dbReference>
<dbReference type="SMART" id="SM00248">
    <property type="entry name" value="ANK"/>
    <property type="match status" value="2"/>
</dbReference>
<dbReference type="InterPro" id="IPR013761">
    <property type="entry name" value="SAM/pointed_sf"/>
</dbReference>
<protein>
    <recommendedName>
        <fullName evidence="7">SAM domain-containing protein</fullName>
    </recommendedName>
</protein>
<feature type="coiled-coil region" evidence="6">
    <location>
        <begin position="1634"/>
        <end position="1675"/>
    </location>
</feature>
<dbReference type="InterPro" id="IPR024743">
    <property type="entry name" value="Dynein_HC_stalk"/>
</dbReference>
<dbReference type="SUPFAM" id="SSF53474">
    <property type="entry name" value="alpha/beta-Hydrolases"/>
    <property type="match status" value="1"/>
</dbReference>
<dbReference type="PROSITE" id="PS50096">
    <property type="entry name" value="IQ"/>
    <property type="match status" value="1"/>
</dbReference>
<dbReference type="PANTHER" id="PTHR22998:SF1">
    <property type="entry name" value="NAD(+) HYDROLASE SARM1"/>
    <property type="match status" value="1"/>
</dbReference>
<dbReference type="SMART" id="SM00454">
    <property type="entry name" value="SAM"/>
    <property type="match status" value="1"/>
</dbReference>
<dbReference type="InterPro" id="IPR000048">
    <property type="entry name" value="IQ_motif_EF-hand-BS"/>
</dbReference>
<dbReference type="InterPro" id="IPR039184">
    <property type="entry name" value="SARM1"/>
</dbReference>
<dbReference type="Gene3D" id="1.10.150.50">
    <property type="entry name" value="Transcription Factor, Ets-1"/>
    <property type="match status" value="1"/>
</dbReference>